<protein>
    <recommendedName>
        <fullName evidence="5">Elongation factor Tu</fullName>
    </recommendedName>
</protein>
<dbReference type="Proteomes" id="UP000238314">
    <property type="component" value="Unassembled WGS sequence"/>
</dbReference>
<keyword evidence="1" id="KW-0547">Nucleotide-binding</keyword>
<evidence type="ECO:0000256" key="2">
    <source>
        <dbReference type="ARBA" id="ARBA00023134"/>
    </source>
</evidence>
<keyword evidence="2" id="KW-0342">GTP-binding</keyword>
<evidence type="ECO:0000313" key="4">
    <source>
        <dbReference type="Proteomes" id="UP000238314"/>
    </source>
</evidence>
<gene>
    <name evidence="3" type="ORF">B0A70_02235</name>
</gene>
<dbReference type="SUPFAM" id="SSF50465">
    <property type="entry name" value="EF-Tu/eEF-1alpha/eIF2-gamma C-terminal domain"/>
    <property type="match status" value="1"/>
</dbReference>
<comment type="caution">
    <text evidence="3">The sequence shown here is derived from an EMBL/GenBank/DDBJ whole genome shotgun (WGS) entry which is preliminary data.</text>
</comment>
<evidence type="ECO:0000313" key="3">
    <source>
        <dbReference type="EMBL" id="PQA97503.1"/>
    </source>
</evidence>
<dbReference type="AlphaFoldDB" id="A0A2S7KIJ3"/>
<reference evidence="3 4" key="1">
    <citation type="submission" date="2016-11" db="EMBL/GenBank/DDBJ databases">
        <title>Whole genomes of Flavobacteriaceae.</title>
        <authorList>
            <person name="Stine C."/>
            <person name="Li C."/>
            <person name="Tadesse D."/>
        </authorList>
    </citation>
    <scope>NUCLEOTIDE SEQUENCE [LARGE SCALE GENOMIC DNA]</scope>
    <source>
        <strain evidence="3 4">DSM 21068</strain>
    </source>
</reference>
<evidence type="ECO:0008006" key="5">
    <source>
        <dbReference type="Google" id="ProtNLM"/>
    </source>
</evidence>
<organism evidence="3 4">
    <name type="scientific">Chryseobacterium piscicola</name>
    <dbReference type="NCBI Taxonomy" id="551459"/>
    <lineage>
        <taxon>Bacteria</taxon>
        <taxon>Pseudomonadati</taxon>
        <taxon>Bacteroidota</taxon>
        <taxon>Flavobacteriia</taxon>
        <taxon>Flavobacteriales</taxon>
        <taxon>Weeksellaceae</taxon>
        <taxon>Chryseobacterium group</taxon>
        <taxon>Chryseobacterium</taxon>
    </lineage>
</organism>
<dbReference type="InterPro" id="IPR009001">
    <property type="entry name" value="Transl_elong_EF1A/Init_IF2_C"/>
</dbReference>
<accession>A0A2S7KIJ3</accession>
<dbReference type="EMBL" id="MUGO01000002">
    <property type="protein sequence ID" value="PQA97503.1"/>
    <property type="molecule type" value="Genomic_DNA"/>
</dbReference>
<proteinExistence type="predicted"/>
<dbReference type="GO" id="GO:0005525">
    <property type="term" value="F:GTP binding"/>
    <property type="evidence" value="ECO:0007669"/>
    <property type="project" value="UniProtKB-KW"/>
</dbReference>
<sequence length="95" mass="10978">MMKIRAKLFLYKEGRGKPFENGYRPLFNFGSTSLVSGRITLPLEKKLVYPGEEIKADIDFISKDYFGKKLRIGEKILFSESKVPLGEIEIIEIYK</sequence>
<evidence type="ECO:0000256" key="1">
    <source>
        <dbReference type="ARBA" id="ARBA00022741"/>
    </source>
</evidence>
<dbReference type="Gene3D" id="2.40.30.10">
    <property type="entry name" value="Translation factors"/>
    <property type="match status" value="1"/>
</dbReference>
<keyword evidence="4" id="KW-1185">Reference proteome</keyword>
<name>A0A2S7KIJ3_9FLAO</name>